<keyword evidence="7" id="KW-0653">Protein transport</keyword>
<evidence type="ECO:0000259" key="11">
    <source>
        <dbReference type="PROSITE" id="PS52015"/>
    </source>
</evidence>
<evidence type="ECO:0000256" key="4">
    <source>
        <dbReference type="ARBA" id="ARBA00022475"/>
    </source>
</evidence>
<evidence type="ECO:0000256" key="6">
    <source>
        <dbReference type="ARBA" id="ARBA00022692"/>
    </source>
</evidence>
<keyword evidence="8" id="KW-1133">Transmembrane helix</keyword>
<name>A0AAX2JA29_9FUSO</name>
<evidence type="ECO:0000256" key="10">
    <source>
        <dbReference type="SAM" id="MobiDB-lite"/>
    </source>
</evidence>
<evidence type="ECO:0000256" key="1">
    <source>
        <dbReference type="ARBA" id="ARBA00004383"/>
    </source>
</evidence>
<feature type="compositionally biased region" description="Low complexity" evidence="10">
    <location>
        <begin position="115"/>
        <end position="124"/>
    </location>
</feature>
<reference evidence="12 13" key="1">
    <citation type="submission" date="2018-06" db="EMBL/GenBank/DDBJ databases">
        <authorList>
            <consortium name="Pathogen Informatics"/>
            <person name="Doyle S."/>
        </authorList>
    </citation>
    <scope>NUCLEOTIDE SEQUENCE [LARGE SCALE GENOMIC DNA]</scope>
    <source>
        <strain evidence="12 13">NCTC12112</strain>
    </source>
</reference>
<feature type="compositionally biased region" description="Polar residues" evidence="10">
    <location>
        <begin position="125"/>
        <end position="137"/>
    </location>
</feature>
<keyword evidence="5" id="KW-0997">Cell inner membrane</keyword>
<keyword evidence="6" id="KW-0812">Transmembrane</keyword>
<evidence type="ECO:0000256" key="2">
    <source>
        <dbReference type="ARBA" id="ARBA00006555"/>
    </source>
</evidence>
<feature type="compositionally biased region" description="Pro residues" evidence="10">
    <location>
        <begin position="54"/>
        <end position="63"/>
    </location>
</feature>
<feature type="domain" description="TonB C-terminal" evidence="11">
    <location>
        <begin position="154"/>
        <end position="245"/>
    </location>
</feature>
<evidence type="ECO:0000256" key="9">
    <source>
        <dbReference type="ARBA" id="ARBA00023136"/>
    </source>
</evidence>
<comment type="subcellular location">
    <subcellularLocation>
        <location evidence="1">Cell inner membrane</location>
        <topology evidence="1">Single-pass membrane protein</topology>
        <orientation evidence="1">Periplasmic side</orientation>
    </subcellularLocation>
</comment>
<dbReference type="NCBIfam" id="TIGR01352">
    <property type="entry name" value="tonB_Cterm"/>
    <property type="match status" value="1"/>
</dbReference>
<keyword evidence="9" id="KW-0472">Membrane</keyword>
<keyword evidence="4" id="KW-1003">Cell membrane</keyword>
<evidence type="ECO:0000256" key="7">
    <source>
        <dbReference type="ARBA" id="ARBA00022927"/>
    </source>
</evidence>
<dbReference type="PANTHER" id="PTHR33446:SF2">
    <property type="entry name" value="PROTEIN TONB"/>
    <property type="match status" value="1"/>
</dbReference>
<dbReference type="InterPro" id="IPR051045">
    <property type="entry name" value="TonB-dependent_transducer"/>
</dbReference>
<dbReference type="Gene3D" id="3.30.2420.10">
    <property type="entry name" value="TonB"/>
    <property type="match status" value="1"/>
</dbReference>
<dbReference type="InterPro" id="IPR037682">
    <property type="entry name" value="TonB_C"/>
</dbReference>
<dbReference type="PANTHER" id="PTHR33446">
    <property type="entry name" value="PROTEIN TONB-RELATED"/>
    <property type="match status" value="1"/>
</dbReference>
<feature type="compositionally biased region" description="Basic and acidic residues" evidence="10">
    <location>
        <begin position="64"/>
        <end position="78"/>
    </location>
</feature>
<dbReference type="GO" id="GO:0015031">
    <property type="term" value="P:protein transport"/>
    <property type="evidence" value="ECO:0007669"/>
    <property type="project" value="UniProtKB-KW"/>
</dbReference>
<feature type="compositionally biased region" description="Basic and acidic residues" evidence="10">
    <location>
        <begin position="88"/>
        <end position="114"/>
    </location>
</feature>
<evidence type="ECO:0000313" key="13">
    <source>
        <dbReference type="Proteomes" id="UP000249008"/>
    </source>
</evidence>
<proteinExistence type="inferred from homology"/>
<accession>A0AAX2JA29</accession>
<organism evidence="12 13">
    <name type="scientific">Fusobacterium ulcerans</name>
    <dbReference type="NCBI Taxonomy" id="861"/>
    <lineage>
        <taxon>Bacteria</taxon>
        <taxon>Fusobacteriati</taxon>
        <taxon>Fusobacteriota</taxon>
        <taxon>Fusobacteriia</taxon>
        <taxon>Fusobacteriales</taxon>
        <taxon>Fusobacteriaceae</taxon>
        <taxon>Fusobacterium</taxon>
    </lineage>
</organism>
<protein>
    <submittedName>
        <fullName evidence="12">Transport protein TonB</fullName>
    </submittedName>
</protein>
<evidence type="ECO:0000313" key="12">
    <source>
        <dbReference type="EMBL" id="SQJ02596.1"/>
    </source>
</evidence>
<keyword evidence="3" id="KW-0813">Transport</keyword>
<dbReference type="GO" id="GO:0031992">
    <property type="term" value="F:energy transducer activity"/>
    <property type="evidence" value="ECO:0007669"/>
    <property type="project" value="TreeGrafter"/>
</dbReference>
<dbReference type="GO" id="GO:0098797">
    <property type="term" value="C:plasma membrane protein complex"/>
    <property type="evidence" value="ECO:0007669"/>
    <property type="project" value="TreeGrafter"/>
</dbReference>
<dbReference type="KEGG" id="ful:C4N20_14575"/>
<gene>
    <name evidence="12" type="ORF">NCTC12112_01487</name>
</gene>
<dbReference type="Pfam" id="PF03544">
    <property type="entry name" value="TonB_C"/>
    <property type="match status" value="1"/>
</dbReference>
<dbReference type="RefSeq" id="WP_005977289.1">
    <property type="nucleotide sequence ID" value="NZ_CABKNW010000002.1"/>
</dbReference>
<comment type="similarity">
    <text evidence="2">Belongs to the TonB family.</text>
</comment>
<dbReference type="EMBL" id="LS483487">
    <property type="protein sequence ID" value="SQJ02596.1"/>
    <property type="molecule type" value="Genomic_DNA"/>
</dbReference>
<dbReference type="AlphaFoldDB" id="A0AAX2JA29"/>
<dbReference type="GO" id="GO:0055085">
    <property type="term" value="P:transmembrane transport"/>
    <property type="evidence" value="ECO:0007669"/>
    <property type="project" value="InterPro"/>
</dbReference>
<evidence type="ECO:0000256" key="3">
    <source>
        <dbReference type="ARBA" id="ARBA00022448"/>
    </source>
</evidence>
<dbReference type="InterPro" id="IPR006260">
    <property type="entry name" value="TonB/TolA_C"/>
</dbReference>
<dbReference type="SUPFAM" id="SSF74653">
    <property type="entry name" value="TolA/TonB C-terminal domain"/>
    <property type="match status" value="1"/>
</dbReference>
<sequence>MKRYFIIALLLHGMLFFKLSLPTVTKDLDTKENSLKQSVPVTFTQVSKAAPVAAAPPQPVAEPPKPKEIPKKEVKPETPKPVPKKTIPKKDIPKKETVKEPEAKEVKKVKKASETSESSASNTSTGDHNSSIPSMNSLLTANADGTYNAVSNHGIKYKITREITPTYPKQAENIRYRKKVIVKAKFLVDQSGNVKNISIIDSHSKLGFDQAVIDALGKWKFSPIVFNGKVISVYFQKEFVFEPKL</sequence>
<evidence type="ECO:0000256" key="8">
    <source>
        <dbReference type="ARBA" id="ARBA00022989"/>
    </source>
</evidence>
<dbReference type="GeneID" id="78456049"/>
<dbReference type="PROSITE" id="PS52015">
    <property type="entry name" value="TONB_CTD"/>
    <property type="match status" value="1"/>
</dbReference>
<evidence type="ECO:0000256" key="5">
    <source>
        <dbReference type="ARBA" id="ARBA00022519"/>
    </source>
</evidence>
<feature type="region of interest" description="Disordered" evidence="10">
    <location>
        <begin position="49"/>
        <end position="137"/>
    </location>
</feature>
<dbReference type="Proteomes" id="UP000249008">
    <property type="component" value="Chromosome 1"/>
</dbReference>